<sequence length="187" mass="20660">MNKIIPTLFISMIIMNSASAENCASYIGEIFDGDLDAYRAAVRGIRIYNRADHQYTSITLNPYYLSSNPFYPGASNPAIDASNPYKTVFGMDYRGLGVGAGRSVDGYFKEVFSDRVDGVVDTSILSIYESGQVAIRLSSWGDVSYDLTELDCYRINENNQQFVLTGKENSPGSTTLWLFSIDSMGRG</sequence>
<keyword evidence="3" id="KW-1185">Reference proteome</keyword>
<evidence type="ECO:0000313" key="3">
    <source>
        <dbReference type="Proteomes" id="UP001236657"/>
    </source>
</evidence>
<accession>A0ABY9MTT7</accession>
<protein>
    <submittedName>
        <fullName evidence="2">Uncharacterized protein</fullName>
    </submittedName>
</protein>
<name>A0ABY9MTT7_9GAMM</name>
<evidence type="ECO:0000313" key="2">
    <source>
        <dbReference type="EMBL" id="WML92089.1"/>
    </source>
</evidence>
<organism evidence="2 3">
    <name type="scientific">Thiothrix lacustris</name>
    <dbReference type="NCBI Taxonomy" id="525917"/>
    <lineage>
        <taxon>Bacteria</taxon>
        <taxon>Pseudomonadati</taxon>
        <taxon>Pseudomonadota</taxon>
        <taxon>Gammaproteobacteria</taxon>
        <taxon>Thiotrichales</taxon>
        <taxon>Thiotrichaceae</taxon>
        <taxon>Thiothrix</taxon>
    </lineage>
</organism>
<dbReference type="EMBL" id="CP133218">
    <property type="protein sequence ID" value="WML92089.1"/>
    <property type="molecule type" value="Genomic_DNA"/>
</dbReference>
<dbReference type="Proteomes" id="UP001236657">
    <property type="component" value="Chromosome"/>
</dbReference>
<gene>
    <name evidence="2" type="ORF">RCF98_07025</name>
</gene>
<dbReference type="RefSeq" id="WP_028490058.1">
    <property type="nucleotide sequence ID" value="NZ_CP133218.1"/>
</dbReference>
<keyword evidence="1" id="KW-0732">Signal</keyword>
<reference evidence="2 3" key="1">
    <citation type="submission" date="2023-08" db="EMBL/GenBank/DDBJ databases">
        <title>New molecular markers tilS and rpoB for phylogenetic and monitoring studies of the genus Thiothrix biodiversity.</title>
        <authorList>
            <person name="Ravin N.V."/>
            <person name="Smolyakov D."/>
            <person name="Markov N.D."/>
            <person name="Beletsky A.V."/>
            <person name="Mardanov A.V."/>
            <person name="Rudenko T.S."/>
            <person name="Grabovich M.Y."/>
        </authorList>
    </citation>
    <scope>NUCLEOTIDE SEQUENCE [LARGE SCALE GENOMIC DNA]</scope>
    <source>
        <strain evidence="2 3">MK1</strain>
    </source>
</reference>
<feature type="chain" id="PRO_5045387688" evidence="1">
    <location>
        <begin position="21"/>
        <end position="187"/>
    </location>
</feature>
<proteinExistence type="predicted"/>
<evidence type="ECO:0000256" key="1">
    <source>
        <dbReference type="SAM" id="SignalP"/>
    </source>
</evidence>
<feature type="signal peptide" evidence="1">
    <location>
        <begin position="1"/>
        <end position="20"/>
    </location>
</feature>